<name>A0A174ZY03_9FIRM</name>
<dbReference type="RefSeq" id="WP_155512147.1">
    <property type="nucleotide sequence ID" value="NZ_CZBX01000014.1"/>
</dbReference>
<sequence>MKELEKKIQELGFDVETQYCDPSDCYHDCYGEGVNNCDAHFTEIW</sequence>
<dbReference type="AlphaFoldDB" id="A0A174ZY03"/>
<dbReference type="OrthoDB" id="2054224at2"/>
<evidence type="ECO:0000313" key="2">
    <source>
        <dbReference type="Proteomes" id="UP000078383"/>
    </source>
</evidence>
<dbReference type="Proteomes" id="UP000078383">
    <property type="component" value="Unassembled WGS sequence"/>
</dbReference>
<organism evidence="1 2">
    <name type="scientific">[Ruminococcus] torques</name>
    <dbReference type="NCBI Taxonomy" id="33039"/>
    <lineage>
        <taxon>Bacteria</taxon>
        <taxon>Bacillati</taxon>
        <taxon>Bacillota</taxon>
        <taxon>Clostridia</taxon>
        <taxon>Lachnospirales</taxon>
        <taxon>Lachnospiraceae</taxon>
        <taxon>Mediterraneibacter</taxon>
    </lineage>
</organism>
<gene>
    <name evidence="1" type="ORF">ERS852502_02589</name>
</gene>
<accession>A0A174ZY03</accession>
<reference evidence="1 2" key="1">
    <citation type="submission" date="2015-09" db="EMBL/GenBank/DDBJ databases">
        <authorList>
            <consortium name="Pathogen Informatics"/>
        </authorList>
    </citation>
    <scope>NUCLEOTIDE SEQUENCE [LARGE SCALE GENOMIC DNA]</scope>
    <source>
        <strain evidence="1 2">2789STDY5834889</strain>
    </source>
</reference>
<protein>
    <submittedName>
        <fullName evidence="1">Uncharacterized protein</fullName>
    </submittedName>
</protein>
<evidence type="ECO:0000313" key="1">
    <source>
        <dbReference type="EMBL" id="CUQ92263.1"/>
    </source>
</evidence>
<dbReference type="EMBL" id="CZBX01000014">
    <property type="protein sequence ID" value="CUQ92263.1"/>
    <property type="molecule type" value="Genomic_DNA"/>
</dbReference>
<proteinExistence type="predicted"/>